<sequence>AAVLPTTLEFCFTGSARVPSVAAGKVKSSKAVKNWSTLREKLRDLIIQAQPEKIVDHFKSLDDVLGDGEETPEDIIKRLAQEHAGDIQEWLKLNSLEKLARHHKAFRRFTHGVTNAVEEHVEAHGKGTSLLKDVIMPILTEALPVKHERSLLCSLCVSIKDPDDETKPILAASRAMKSIFGGESASAAAGHFSCLRSRYIVRGLAGVLAGLPDLDAAEHDVAKLLRDVAKGDANVALTNQFFAQWDIALMLDQNIRGAWSDSWADLLQELAAQYAGNSRSPAEALNDVAENLVMRAAVLTQKMKQQQEEASHQ</sequence>
<gene>
    <name evidence="1" type="ORF">PCOR1329_LOCUS38374</name>
</gene>
<proteinExistence type="predicted"/>
<name>A0ABN9TEK8_9DINO</name>
<feature type="non-terminal residue" evidence="1">
    <location>
        <position position="1"/>
    </location>
</feature>
<organism evidence="1 2">
    <name type="scientific">Prorocentrum cordatum</name>
    <dbReference type="NCBI Taxonomy" id="2364126"/>
    <lineage>
        <taxon>Eukaryota</taxon>
        <taxon>Sar</taxon>
        <taxon>Alveolata</taxon>
        <taxon>Dinophyceae</taxon>
        <taxon>Prorocentrales</taxon>
        <taxon>Prorocentraceae</taxon>
        <taxon>Prorocentrum</taxon>
    </lineage>
</organism>
<evidence type="ECO:0000313" key="2">
    <source>
        <dbReference type="Proteomes" id="UP001189429"/>
    </source>
</evidence>
<dbReference type="EMBL" id="CAUYUJ010014646">
    <property type="protein sequence ID" value="CAK0844233.1"/>
    <property type="molecule type" value="Genomic_DNA"/>
</dbReference>
<evidence type="ECO:0008006" key="3">
    <source>
        <dbReference type="Google" id="ProtNLM"/>
    </source>
</evidence>
<reference evidence="1" key="1">
    <citation type="submission" date="2023-10" db="EMBL/GenBank/DDBJ databases">
        <authorList>
            <person name="Chen Y."/>
            <person name="Shah S."/>
            <person name="Dougan E. K."/>
            <person name="Thang M."/>
            <person name="Chan C."/>
        </authorList>
    </citation>
    <scope>NUCLEOTIDE SEQUENCE [LARGE SCALE GENOMIC DNA]</scope>
</reference>
<comment type="caution">
    <text evidence="1">The sequence shown here is derived from an EMBL/GenBank/DDBJ whole genome shotgun (WGS) entry which is preliminary data.</text>
</comment>
<accession>A0ABN9TEK8</accession>
<dbReference type="Proteomes" id="UP001189429">
    <property type="component" value="Unassembled WGS sequence"/>
</dbReference>
<evidence type="ECO:0000313" key="1">
    <source>
        <dbReference type="EMBL" id="CAK0844233.1"/>
    </source>
</evidence>
<feature type="non-terminal residue" evidence="1">
    <location>
        <position position="313"/>
    </location>
</feature>
<protein>
    <recommendedName>
        <fullName evidence="3">HEAT repeat-containing protein 1</fullName>
    </recommendedName>
</protein>
<keyword evidence="2" id="KW-1185">Reference proteome</keyword>